<gene>
    <name evidence="3" type="ORF">IV454_19780</name>
</gene>
<protein>
    <submittedName>
        <fullName evidence="3">S8 family peptidase</fullName>
    </submittedName>
</protein>
<dbReference type="CDD" id="cd04847">
    <property type="entry name" value="Peptidases_S8_Subtilisin_like_2"/>
    <property type="match status" value="1"/>
</dbReference>
<dbReference type="Proteomes" id="UP000662888">
    <property type="component" value="Chromosome"/>
</dbReference>
<dbReference type="EMBL" id="CP065053">
    <property type="protein sequence ID" value="QPI47806.1"/>
    <property type="molecule type" value="Genomic_DNA"/>
</dbReference>
<dbReference type="Pfam" id="PF00082">
    <property type="entry name" value="Peptidase_S8"/>
    <property type="match status" value="1"/>
</dbReference>
<evidence type="ECO:0000259" key="2">
    <source>
        <dbReference type="Pfam" id="PF00082"/>
    </source>
</evidence>
<reference evidence="3 4" key="1">
    <citation type="submission" date="2020-11" db="EMBL/GenBank/DDBJ databases">
        <authorList>
            <person name="Sun Q."/>
        </authorList>
    </citation>
    <scope>NUCLEOTIDE SEQUENCE [LARGE SCALE GENOMIC DNA]</scope>
    <source>
        <strain evidence="3 4">P8398</strain>
    </source>
</reference>
<dbReference type="InterPro" id="IPR000209">
    <property type="entry name" value="Peptidase_S8/S53_dom"/>
</dbReference>
<dbReference type="Gene3D" id="3.40.50.200">
    <property type="entry name" value="Peptidase S8/S53 domain"/>
    <property type="match status" value="1"/>
</dbReference>
<feature type="compositionally biased region" description="Polar residues" evidence="1">
    <location>
        <begin position="603"/>
        <end position="614"/>
    </location>
</feature>
<feature type="region of interest" description="Disordered" evidence="1">
    <location>
        <begin position="591"/>
        <end position="615"/>
    </location>
</feature>
<accession>A0AA49A661</accession>
<evidence type="ECO:0000313" key="4">
    <source>
        <dbReference type="Proteomes" id="UP000662888"/>
    </source>
</evidence>
<dbReference type="InterPro" id="IPR034074">
    <property type="entry name" value="Y4bN_pept_dom"/>
</dbReference>
<dbReference type="InterPro" id="IPR036852">
    <property type="entry name" value="Peptidase_S8/S53_dom_sf"/>
</dbReference>
<feature type="domain" description="Peptidase S8/S53" evidence="2">
    <location>
        <begin position="341"/>
        <end position="678"/>
    </location>
</feature>
<name>A0AA49A661_9BURK</name>
<organism evidence="3 4">
    <name type="scientific">Massilia antarctica</name>
    <dbReference type="NCBI Taxonomy" id="2765360"/>
    <lineage>
        <taxon>Bacteria</taxon>
        <taxon>Pseudomonadati</taxon>
        <taxon>Pseudomonadota</taxon>
        <taxon>Betaproteobacteria</taxon>
        <taxon>Burkholderiales</taxon>
        <taxon>Oxalobacteraceae</taxon>
        <taxon>Telluria group</taxon>
        <taxon>Massilia</taxon>
    </lineage>
</organism>
<dbReference type="RefSeq" id="WP_206087474.1">
    <property type="nucleotide sequence ID" value="NZ_CP065053.1"/>
</dbReference>
<dbReference type="SUPFAM" id="SSF52743">
    <property type="entry name" value="Subtilisin-like"/>
    <property type="match status" value="1"/>
</dbReference>
<evidence type="ECO:0000256" key="1">
    <source>
        <dbReference type="SAM" id="MobiDB-lite"/>
    </source>
</evidence>
<proteinExistence type="predicted"/>
<keyword evidence="4" id="KW-1185">Reference proteome</keyword>
<evidence type="ECO:0000313" key="3">
    <source>
        <dbReference type="EMBL" id="QPI47806.1"/>
    </source>
</evidence>
<sequence length="867" mass="95501">MVKRSLLILPSPQPIAPPRGHGGGSQPRLPNKPFQIAQYGPAFSRLREVFAGRKSVIELRNDPTSLAPDRAIVFEIAGTIPDFLKAAKRIPGLEIIAESEVEFSADENFATIDKRKGKEGLDRTDVPVDGRFYLAMPDVEALKQLVSLWERWRDGRPLDGFAPFTHLFEQLHGLRTWGAKDRITDEAITFWKEEASQSLGLPVRTEVELWFRQSATDRKRVSSEFAALLVEVGGTIVHEIVIPEIAYHGALIDIPFSEIDGLIHRRAVLLALADDVMFLRPQSTFACIDDNEPVDDLSLSEESVSSSTALRQPIAALLDGVPVQGHSLLANRLLLDDPDDLQSRAIVSGRLHGTAMASLIVHGDLNTKELPLTRPLYVRPLLLASREGAEHSDPSLLLVDTIYRAKLRMKGGGIEEGAAPTVFLVNLSIGDARRPFTQLISPLARVIDYLSEKYSLLFLVSAGNISAPLEIEGFTNWSDFETALSSVREKAVLSALNSDKHQRSILSPAESLNSLTIGAQHHDSVPNRTVSNRAVDPFEDRHLPNVSSALGLGYRRAVKPEIYFPGGREHLRMTASGAVIKASIAPTQRTYGLSAAAPDPTGQGRTNYTSYSDGTSSATALATRSAHLIFDALLGDGEESVLADMPPNFYAVTVKALLLHSSRWRDNAEVLKEVCGPTDKKRHVERSENASRFIGFGVPDIAEVIECSSNRATLIGYDSLMPDHAHCYKIPLPPSLERVTEPRSLSITIAWLSPIKPGHQSYRCVRLEATPLNNEPVEAFGVERRKQQPSDAIVKRGSIFHERYYGDKAIAFIDDGHLNLVVWCKQDAGGIEDKVRYCIVVTIEAGINVPVYDEIELRLRVQTRSTV</sequence>
<feature type="region of interest" description="Disordered" evidence="1">
    <location>
        <begin position="9"/>
        <end position="32"/>
    </location>
</feature>